<dbReference type="KEGG" id="chyd:H4K34_02880"/>
<evidence type="ECO:0000313" key="2">
    <source>
        <dbReference type="EMBL" id="QNR24805.1"/>
    </source>
</evidence>
<feature type="transmembrane region" description="Helical" evidence="1">
    <location>
        <begin position="6"/>
        <end position="27"/>
    </location>
</feature>
<keyword evidence="3" id="KW-1185">Reference proteome</keyword>
<sequence length="120" mass="13879">MNWQWIYIFLYLLAAVWIIFAVGSHLFRNGAPFLKTLYPEKDLDRFINRMLLTGYYLLNLGFAIYNLVQNESIDSWADLIRLWAENIGLLCLILGSIHYSNLIVLYAISNSSLSSQNPQS</sequence>
<feature type="transmembrane region" description="Helical" evidence="1">
    <location>
        <begin position="47"/>
        <end position="67"/>
    </location>
</feature>
<dbReference type="Proteomes" id="UP000516305">
    <property type="component" value="Chromosome"/>
</dbReference>
<organism evidence="2 3">
    <name type="scientific">Croceimicrobium hydrocarbonivorans</name>
    <dbReference type="NCBI Taxonomy" id="2761580"/>
    <lineage>
        <taxon>Bacteria</taxon>
        <taxon>Pseudomonadati</taxon>
        <taxon>Bacteroidota</taxon>
        <taxon>Flavobacteriia</taxon>
        <taxon>Flavobacteriales</taxon>
        <taxon>Owenweeksiaceae</taxon>
        <taxon>Croceimicrobium</taxon>
    </lineage>
</organism>
<gene>
    <name evidence="2" type="ORF">H4K34_02880</name>
</gene>
<dbReference type="RefSeq" id="WP_210759332.1">
    <property type="nucleotide sequence ID" value="NZ_CP060139.1"/>
</dbReference>
<name>A0A7H0VGF7_9FLAO</name>
<protein>
    <recommendedName>
        <fullName evidence="4">Integral membrane protein</fullName>
    </recommendedName>
</protein>
<accession>A0A7H0VGF7</accession>
<keyword evidence="1" id="KW-0472">Membrane</keyword>
<proteinExistence type="predicted"/>
<dbReference type="AlphaFoldDB" id="A0A7H0VGF7"/>
<keyword evidence="1" id="KW-0812">Transmembrane</keyword>
<reference evidence="2 3" key="1">
    <citation type="submission" date="2020-08" db="EMBL/GenBank/DDBJ databases">
        <title>Croceimicrobium hydrocarbonivorans gen. nov., sp. nov., a novel marine bacterium isolated from a bacterial consortium that degrades polyethylene terephthalate.</title>
        <authorList>
            <person name="Liu R."/>
        </authorList>
    </citation>
    <scope>NUCLEOTIDE SEQUENCE [LARGE SCALE GENOMIC DNA]</scope>
    <source>
        <strain evidence="2 3">A20-9</strain>
    </source>
</reference>
<evidence type="ECO:0008006" key="4">
    <source>
        <dbReference type="Google" id="ProtNLM"/>
    </source>
</evidence>
<evidence type="ECO:0000256" key="1">
    <source>
        <dbReference type="SAM" id="Phobius"/>
    </source>
</evidence>
<dbReference type="EMBL" id="CP060139">
    <property type="protein sequence ID" value="QNR24805.1"/>
    <property type="molecule type" value="Genomic_DNA"/>
</dbReference>
<evidence type="ECO:0000313" key="3">
    <source>
        <dbReference type="Proteomes" id="UP000516305"/>
    </source>
</evidence>
<feature type="transmembrane region" description="Helical" evidence="1">
    <location>
        <begin position="87"/>
        <end position="108"/>
    </location>
</feature>
<keyword evidence="1" id="KW-1133">Transmembrane helix</keyword>